<evidence type="ECO:0000256" key="2">
    <source>
        <dbReference type="SAM" id="SignalP"/>
    </source>
</evidence>
<proteinExistence type="predicted"/>
<feature type="chain" id="PRO_5043828809" description="Lipoprotein" evidence="2">
    <location>
        <begin position="21"/>
        <end position="152"/>
    </location>
</feature>
<evidence type="ECO:0000256" key="1">
    <source>
        <dbReference type="SAM" id="Coils"/>
    </source>
</evidence>
<evidence type="ECO:0008006" key="4">
    <source>
        <dbReference type="Google" id="ProtNLM"/>
    </source>
</evidence>
<dbReference type="EMBL" id="CP095328">
    <property type="protein sequence ID" value="XAG42616.1"/>
    <property type="molecule type" value="Genomic_DNA"/>
</dbReference>
<keyword evidence="2" id="KW-0732">Signal</keyword>
<feature type="coiled-coil region" evidence="1">
    <location>
        <begin position="124"/>
        <end position="151"/>
    </location>
</feature>
<protein>
    <recommendedName>
        <fullName evidence="4">Lipoprotein</fullName>
    </recommendedName>
</protein>
<keyword evidence="1" id="KW-0175">Coiled coil</keyword>
<accession>A0AAU6TC79</accession>
<gene>
    <name evidence="3" type="ORF">MRK42_06435</name>
</gene>
<name>A0AAU6TC79_9GAMM</name>
<sequence length="152" mass="16876">MTMRVLILMASILLSGCGPSVDVLGGNVRGSMQEVFDTNQQYKSYGLKVEKVTLVHEQGNKYKGSAIVIYKGNAHNVMINVTADDNNVVWEAPPGALLFIFQSELDKLLNPSAEDKEAERAAFAKEMAADYEAIEKEILREQQRLKEVLSQN</sequence>
<dbReference type="PROSITE" id="PS51257">
    <property type="entry name" value="PROKAR_LIPOPROTEIN"/>
    <property type="match status" value="1"/>
</dbReference>
<reference evidence="3" key="1">
    <citation type="submission" date="2022-03" db="EMBL/GenBank/DDBJ databases">
        <title>Sea Food Isolates.</title>
        <authorList>
            <person name="Li C."/>
        </authorList>
    </citation>
    <scope>NUCLEOTIDE SEQUENCE</scope>
    <source>
        <strain evidence="3">19NY04SH05-1</strain>
    </source>
</reference>
<feature type="signal peptide" evidence="2">
    <location>
        <begin position="1"/>
        <end position="20"/>
    </location>
</feature>
<organism evidence="3">
    <name type="scientific">Aeromonas sp. 19NY04SH05-1</name>
    <dbReference type="NCBI Taxonomy" id="2920537"/>
    <lineage>
        <taxon>Bacteria</taxon>
        <taxon>Pseudomonadati</taxon>
        <taxon>Pseudomonadota</taxon>
        <taxon>Gammaproteobacteria</taxon>
        <taxon>Aeromonadales</taxon>
        <taxon>Aeromonadaceae</taxon>
        <taxon>Aeromonas</taxon>
    </lineage>
</organism>
<dbReference type="RefSeq" id="WP_354688927.1">
    <property type="nucleotide sequence ID" value="NZ_CP095328.1"/>
</dbReference>
<dbReference type="AlphaFoldDB" id="A0AAU6TC79"/>
<evidence type="ECO:0000313" key="3">
    <source>
        <dbReference type="EMBL" id="XAG42616.1"/>
    </source>
</evidence>